<organism evidence="2 4">
    <name type="scientific">Pyrococcus abyssi (strain GE5 / Orsay)</name>
    <dbReference type="NCBI Taxonomy" id="272844"/>
    <lineage>
        <taxon>Archaea</taxon>
        <taxon>Methanobacteriati</taxon>
        <taxon>Methanobacteriota</taxon>
        <taxon>Thermococci</taxon>
        <taxon>Thermococcales</taxon>
        <taxon>Thermococcaceae</taxon>
        <taxon>Pyrococcus</taxon>
    </lineage>
</organism>
<evidence type="ECO:0000313" key="2">
    <source>
        <dbReference type="EMBL" id="CAB49651.1"/>
    </source>
</evidence>
<evidence type="ECO:0000313" key="3">
    <source>
        <dbReference type="EMBL" id="CCE70133.1"/>
    </source>
</evidence>
<dbReference type="eggNOG" id="arCOG07085">
    <property type="taxonomic scope" value="Archaea"/>
</dbReference>
<evidence type="ECO:0000256" key="1">
    <source>
        <dbReference type="SAM" id="Coils"/>
    </source>
</evidence>
<accession>Q9V0Q2</accession>
<dbReference type="EMBL" id="HE613800">
    <property type="protein sequence ID" value="CCE70133.1"/>
    <property type="molecule type" value="Genomic_DNA"/>
</dbReference>
<dbReference type="KEGG" id="pab:PAB0503"/>
<reference evidence="2" key="3">
    <citation type="journal article" date="2001" name="Genome Res.">
        <title>Genome evolution at the genus level: comparison of three complete genomes of hyperthermophilic archaea.</title>
        <authorList>
            <person name="Lecompte O."/>
            <person name="Ripp R."/>
            <person name="Puzos-Barbe V."/>
            <person name="Duprat S."/>
            <person name="Heilig R."/>
            <person name="Dietrich J."/>
            <person name="Thierry J.C."/>
            <person name="Poch O."/>
        </authorList>
    </citation>
    <scope>NUCLEOTIDE SEQUENCE</scope>
    <source>
        <strain evidence="2">Orsay</strain>
    </source>
</reference>
<dbReference type="Proteomes" id="UP000009139">
    <property type="component" value="Chromosome"/>
</dbReference>
<reference evidence="2 4" key="4">
    <citation type="journal article" date="2003" name="Mol. Microbiol.">
        <title>An integrated analysis of the genome of the hyperthermophilic archaeon Pyrococcus abyssi.</title>
        <authorList>
            <person name="Cohen G."/>
            <person name="Barbe V."/>
            <person name="Flament D."/>
            <person name="Galperin M."/>
            <person name="Heilig R."/>
            <person name="Ripp R."/>
            <person name="Lecompte O."/>
            <person name="Prieur D."/>
            <person name="Poch O."/>
            <person name="Quellerou J."/>
            <person name="Thierry J.C."/>
            <person name="Van der Oost J."/>
            <person name="Weissenbach J."/>
            <person name="Zivanovic Y."/>
            <person name="Forterre P."/>
        </authorList>
    </citation>
    <scope>NUCLEOTIDE SEQUENCE [LARGE SCALE GENOMIC DNA]</scope>
    <source>
        <strain evidence="4">GE5 / Orsay</strain>
        <strain evidence="2">Orsay</strain>
    </source>
</reference>
<evidence type="ECO:0000313" key="4">
    <source>
        <dbReference type="Proteomes" id="UP000000810"/>
    </source>
</evidence>
<dbReference type="STRING" id="272844.PAB0503"/>
<dbReference type="PATRIC" id="fig|272844.11.peg.777"/>
<reference evidence="2" key="2">
    <citation type="journal article" date="2000" name="J. Mol. Biol.">
        <title>Archaeal homologs of eukaryotic methylation guide small nucleolar RNAs: lessons from the Pyrococcus genomes.</title>
        <authorList>
            <person name="Gaspin C."/>
            <person name="Cavaille J."/>
            <person name="Erauso G."/>
        </authorList>
    </citation>
    <scope>NUCLEOTIDE SEQUENCE</scope>
    <source>
        <strain evidence="2">Orsay</strain>
    </source>
</reference>
<sequence>MGMMEIWISDEEFEAIKRNKEKALEFLNNGDKLRTYLLSLKFKFLMEKLNNLEERLQEVEQEYRKLKAFESRAFEDKEFLLRIRRELSIENSNLRRKLNNESNLSKKSICEDYS</sequence>
<gene>
    <name evidence="2" type="ordered locus">PAB0503</name>
</gene>
<dbReference type="Proteomes" id="UP000000810">
    <property type="component" value="Chromosome"/>
</dbReference>
<dbReference type="EMBL" id="AJ248285">
    <property type="protein sequence ID" value="CAB49651.1"/>
    <property type="molecule type" value="Genomic_DNA"/>
</dbReference>
<reference evidence="3 5" key="5">
    <citation type="journal article" date="2012" name="Curr. Microbiol.">
        <title>Re-annotation of two hyperthermophilic archaea Pyrococcus abyssi GE5 and Pyrococcus furiosus DSM 3638.</title>
        <authorList>
            <person name="Gao J."/>
            <person name="Wang J."/>
        </authorList>
    </citation>
    <scope>GENOME REANNOTATION</scope>
    <source>
        <strain evidence="3">GE5</strain>
        <strain evidence="5">GE5 / Orsay</strain>
    </source>
</reference>
<keyword evidence="4" id="KW-1185">Reference proteome</keyword>
<dbReference type="PIR" id="B75117">
    <property type="entry name" value="B75117"/>
</dbReference>
<keyword evidence="1" id="KW-0175">Coiled coil</keyword>
<dbReference type="AlphaFoldDB" id="Q9V0Q2"/>
<name>Q9V0Q2_PYRAB</name>
<dbReference type="HOGENOM" id="CLU_2243963_0_0_2"/>
<reference evidence="2" key="1">
    <citation type="submission" date="1999-07" db="EMBL/GenBank/DDBJ databases">
        <authorList>
            <person name="Genoscope"/>
        </authorList>
    </citation>
    <scope>NUCLEOTIDE SEQUENCE</scope>
    <source>
        <strain evidence="2">Orsay</strain>
    </source>
</reference>
<evidence type="ECO:0000313" key="5">
    <source>
        <dbReference type="Proteomes" id="UP000009139"/>
    </source>
</evidence>
<feature type="coiled-coil region" evidence="1">
    <location>
        <begin position="42"/>
        <end position="104"/>
    </location>
</feature>
<protein>
    <submittedName>
        <fullName evidence="2">Uncharacterized protein</fullName>
    </submittedName>
</protein>
<proteinExistence type="predicted"/>